<dbReference type="EC" id="2.7.13.3" evidence="2"/>
<dbReference type="InterPro" id="IPR003594">
    <property type="entry name" value="HATPase_dom"/>
</dbReference>
<keyword evidence="6" id="KW-0175">Coiled coil</keyword>
<accession>A0A1I2SY13</accession>
<name>A0A1I2SY13_9EURY</name>
<keyword evidence="4" id="KW-0808">Transferase</keyword>
<dbReference type="InterPro" id="IPR005467">
    <property type="entry name" value="His_kinase_dom"/>
</dbReference>
<dbReference type="STRING" id="553467.SAMN04488063_2443"/>
<dbReference type="PANTHER" id="PTHR43304">
    <property type="entry name" value="PHYTOCHROME-LIKE PROTEIN CPH1"/>
    <property type="match status" value="1"/>
</dbReference>
<evidence type="ECO:0000256" key="5">
    <source>
        <dbReference type="ARBA" id="ARBA00022777"/>
    </source>
</evidence>
<evidence type="ECO:0000256" key="2">
    <source>
        <dbReference type="ARBA" id="ARBA00012438"/>
    </source>
</evidence>
<dbReference type="PRINTS" id="PR00344">
    <property type="entry name" value="BCTRLSENSOR"/>
</dbReference>
<dbReference type="Gene3D" id="3.30.565.10">
    <property type="entry name" value="Histidine kinase-like ATPase, C-terminal domain"/>
    <property type="match status" value="1"/>
</dbReference>
<protein>
    <recommendedName>
        <fullName evidence="2">histidine kinase</fullName>
        <ecNumber evidence="2">2.7.13.3</ecNumber>
    </recommendedName>
</protein>
<dbReference type="CDD" id="cd00082">
    <property type="entry name" value="HisKA"/>
    <property type="match status" value="1"/>
</dbReference>
<dbReference type="Pfam" id="PF02518">
    <property type="entry name" value="HATPase_c"/>
    <property type="match status" value="1"/>
</dbReference>
<dbReference type="InterPro" id="IPR025847">
    <property type="entry name" value="MEDS_domain"/>
</dbReference>
<feature type="coiled-coil region" evidence="6">
    <location>
        <begin position="230"/>
        <end position="271"/>
    </location>
</feature>
<gene>
    <name evidence="9" type="ORF">SAMN04488063_2443</name>
</gene>
<dbReference type="Gene3D" id="1.10.287.130">
    <property type="match status" value="1"/>
</dbReference>
<dbReference type="SMART" id="SM00387">
    <property type="entry name" value="HATPase_c"/>
    <property type="match status" value="1"/>
</dbReference>
<reference evidence="10" key="1">
    <citation type="submission" date="2016-10" db="EMBL/GenBank/DDBJ databases">
        <authorList>
            <person name="Varghese N."/>
            <person name="Submissions S."/>
        </authorList>
    </citation>
    <scope>NUCLEOTIDE SEQUENCE [LARGE SCALE GENOMIC DNA]</scope>
    <source>
        <strain evidence="10">CGMCC 1.7739</strain>
    </source>
</reference>
<organism evidence="9 10">
    <name type="scientific">Halopelagius inordinatus</name>
    <dbReference type="NCBI Taxonomy" id="553467"/>
    <lineage>
        <taxon>Archaea</taxon>
        <taxon>Methanobacteriati</taxon>
        <taxon>Methanobacteriota</taxon>
        <taxon>Stenosarchaea group</taxon>
        <taxon>Halobacteria</taxon>
        <taxon>Halobacteriales</taxon>
        <taxon>Haloferacaceae</taxon>
    </lineage>
</organism>
<dbReference type="Proteomes" id="UP000198876">
    <property type="component" value="Unassembled WGS sequence"/>
</dbReference>
<dbReference type="SUPFAM" id="SSF55874">
    <property type="entry name" value="ATPase domain of HSP90 chaperone/DNA topoisomerase II/histidine kinase"/>
    <property type="match status" value="1"/>
</dbReference>
<feature type="region of interest" description="Disordered" evidence="7">
    <location>
        <begin position="473"/>
        <end position="492"/>
    </location>
</feature>
<dbReference type="RefSeq" id="WP_092892545.1">
    <property type="nucleotide sequence ID" value="NZ_FOOQ01000002.1"/>
</dbReference>
<comment type="catalytic activity">
    <reaction evidence="1">
        <text>ATP + protein L-histidine = ADP + protein N-phospho-L-histidine.</text>
        <dbReference type="EC" id="2.7.13.3"/>
    </reaction>
</comment>
<dbReference type="InterPro" id="IPR036097">
    <property type="entry name" value="HisK_dim/P_sf"/>
</dbReference>
<evidence type="ECO:0000256" key="6">
    <source>
        <dbReference type="SAM" id="Coils"/>
    </source>
</evidence>
<feature type="domain" description="Histidine kinase" evidence="8">
    <location>
        <begin position="274"/>
        <end position="487"/>
    </location>
</feature>
<evidence type="ECO:0000256" key="1">
    <source>
        <dbReference type="ARBA" id="ARBA00000085"/>
    </source>
</evidence>
<feature type="region of interest" description="Disordered" evidence="7">
    <location>
        <begin position="1"/>
        <end position="35"/>
    </location>
</feature>
<dbReference type="EMBL" id="FOOQ01000002">
    <property type="protein sequence ID" value="SFG56809.1"/>
    <property type="molecule type" value="Genomic_DNA"/>
</dbReference>
<keyword evidence="5 9" id="KW-0418">Kinase</keyword>
<dbReference type="GO" id="GO:0000155">
    <property type="term" value="F:phosphorelay sensor kinase activity"/>
    <property type="evidence" value="ECO:0007669"/>
    <property type="project" value="InterPro"/>
</dbReference>
<dbReference type="FunFam" id="3.30.565.10:FF:000006">
    <property type="entry name" value="Sensor histidine kinase WalK"/>
    <property type="match status" value="1"/>
</dbReference>
<dbReference type="SMART" id="SM00388">
    <property type="entry name" value="HisKA"/>
    <property type="match status" value="1"/>
</dbReference>
<dbReference type="InterPro" id="IPR027417">
    <property type="entry name" value="P-loop_NTPase"/>
</dbReference>
<evidence type="ECO:0000256" key="7">
    <source>
        <dbReference type="SAM" id="MobiDB-lite"/>
    </source>
</evidence>
<dbReference type="Pfam" id="PF00512">
    <property type="entry name" value="HisKA"/>
    <property type="match status" value="1"/>
</dbReference>
<dbReference type="InterPro" id="IPR036890">
    <property type="entry name" value="HATPase_C_sf"/>
</dbReference>
<evidence type="ECO:0000259" key="8">
    <source>
        <dbReference type="PROSITE" id="PS50109"/>
    </source>
</evidence>
<keyword evidence="3" id="KW-0597">Phosphoprotein</keyword>
<dbReference type="PROSITE" id="PS50109">
    <property type="entry name" value="HIS_KIN"/>
    <property type="match status" value="1"/>
</dbReference>
<evidence type="ECO:0000256" key="3">
    <source>
        <dbReference type="ARBA" id="ARBA00022553"/>
    </source>
</evidence>
<dbReference type="SUPFAM" id="SSF47384">
    <property type="entry name" value="Homodimeric domain of signal transducing histidine kinase"/>
    <property type="match status" value="1"/>
</dbReference>
<sequence>MSQTESSTHRDETAECALDTLRQSPEFRGPVRAPDHSHANDHFALVYENREEQFAAVVPFVRQGLERGERCLYIAYENSREDVLEAMREGGIDVDAALDSGALSVHTERETYLRNATFDADDTISFLDSAIEEASEQYEALRVTGEMSSVLQEDPEGAELVKCEAKANYLFDEADGVALCQYNRTRFPSDVIRDVISTHPLLVHDNRVSHNVYYTPPSEFFGPDKSEREVTRLLNTLVEQTDTKTELEERTAELEETVARLERSNAELKRFAHAASHDLQEPLRMISSYLQLLEHRYADALDSDAREYIDFAVDGADRMREMIDGLLAYSRLDRTPEKFEQVDCVAALDEAVANLEVAVEESGAVITSDELPAVRGDGTQLVQLFQNLLDNAITYAGDDPPRIHVGAKRGDGEWVFSVTDDGIGISPERTEEIFDVFTRLHTPDEYEGSGIGLAICHRIVTIHRGRIWAESEPDEGSTFSFTVPDEDATEVV</sequence>
<dbReference type="OrthoDB" id="106630at2157"/>
<dbReference type="PANTHER" id="PTHR43304:SF1">
    <property type="entry name" value="PAC DOMAIN-CONTAINING PROTEIN"/>
    <property type="match status" value="1"/>
</dbReference>
<dbReference type="InterPro" id="IPR003661">
    <property type="entry name" value="HisK_dim/P_dom"/>
</dbReference>
<evidence type="ECO:0000313" key="9">
    <source>
        <dbReference type="EMBL" id="SFG56809.1"/>
    </source>
</evidence>
<dbReference type="InterPro" id="IPR052162">
    <property type="entry name" value="Sensor_kinase/Photoreceptor"/>
</dbReference>
<dbReference type="Pfam" id="PF14417">
    <property type="entry name" value="MEDS"/>
    <property type="match status" value="1"/>
</dbReference>
<dbReference type="Gene3D" id="3.40.50.300">
    <property type="entry name" value="P-loop containing nucleotide triphosphate hydrolases"/>
    <property type="match status" value="1"/>
</dbReference>
<proteinExistence type="predicted"/>
<evidence type="ECO:0000256" key="4">
    <source>
        <dbReference type="ARBA" id="ARBA00022679"/>
    </source>
</evidence>
<dbReference type="AlphaFoldDB" id="A0A1I2SY13"/>
<dbReference type="InterPro" id="IPR004358">
    <property type="entry name" value="Sig_transdc_His_kin-like_C"/>
</dbReference>
<keyword evidence="10" id="KW-1185">Reference proteome</keyword>
<evidence type="ECO:0000313" key="10">
    <source>
        <dbReference type="Proteomes" id="UP000198876"/>
    </source>
</evidence>